<keyword evidence="3" id="KW-0812">Transmembrane</keyword>
<feature type="chain" id="PRO_5021226425" description="Ig-like domain-containing protein" evidence="8">
    <location>
        <begin position="18"/>
        <end position="518"/>
    </location>
</feature>
<dbReference type="PANTHER" id="PTHR32178:SF6">
    <property type="entry name" value="IG-LIKE DOMAIN-CONTAINING PROTEIN"/>
    <property type="match status" value="1"/>
</dbReference>
<keyword evidence="6" id="KW-0472">Membrane</keyword>
<dbReference type="AlphaFoldDB" id="A0A0L7R1Z7"/>
<feature type="signal peptide" evidence="8">
    <location>
        <begin position="1"/>
        <end position="17"/>
    </location>
</feature>
<dbReference type="InterPro" id="IPR039311">
    <property type="entry name" value="FAM187A/B"/>
</dbReference>
<dbReference type="InterPro" id="IPR007110">
    <property type="entry name" value="Ig-like_dom"/>
</dbReference>
<evidence type="ECO:0000256" key="7">
    <source>
        <dbReference type="ARBA" id="ARBA00023180"/>
    </source>
</evidence>
<proteinExistence type="inferred from homology"/>
<dbReference type="EMBL" id="KQ414666">
    <property type="protein sequence ID" value="KOC64890.1"/>
    <property type="molecule type" value="Genomic_DNA"/>
</dbReference>
<gene>
    <name evidence="10" type="ORF">WH47_04478</name>
</gene>
<feature type="domain" description="Ig-like" evidence="9">
    <location>
        <begin position="286"/>
        <end position="376"/>
    </location>
</feature>
<dbReference type="InterPro" id="IPR013783">
    <property type="entry name" value="Ig-like_fold"/>
</dbReference>
<dbReference type="PANTHER" id="PTHR32178">
    <property type="entry name" value="FAM187"/>
    <property type="match status" value="1"/>
</dbReference>
<evidence type="ECO:0000256" key="8">
    <source>
        <dbReference type="SAM" id="SignalP"/>
    </source>
</evidence>
<dbReference type="CDD" id="cd23589">
    <property type="entry name" value="TFP_LU_ECD_Rtv"/>
    <property type="match status" value="1"/>
</dbReference>
<evidence type="ECO:0000259" key="9">
    <source>
        <dbReference type="PROSITE" id="PS50835"/>
    </source>
</evidence>
<dbReference type="Gene3D" id="2.60.40.10">
    <property type="entry name" value="Immunoglobulins"/>
    <property type="match status" value="1"/>
</dbReference>
<dbReference type="SUPFAM" id="SSF48726">
    <property type="entry name" value="Immunoglobulin"/>
    <property type="match status" value="1"/>
</dbReference>
<keyword evidence="7" id="KW-0325">Glycoprotein</keyword>
<evidence type="ECO:0000256" key="4">
    <source>
        <dbReference type="ARBA" id="ARBA00022729"/>
    </source>
</evidence>
<dbReference type="InterPro" id="IPR036179">
    <property type="entry name" value="Ig-like_dom_sf"/>
</dbReference>
<dbReference type="GO" id="GO:0030431">
    <property type="term" value="P:sleep"/>
    <property type="evidence" value="ECO:0007669"/>
    <property type="project" value="InterPro"/>
</dbReference>
<comment type="similarity">
    <text evidence="2">Belongs to the FAM187 family.</text>
</comment>
<keyword evidence="11" id="KW-1185">Reference proteome</keyword>
<dbReference type="Pfam" id="PF17064">
    <property type="entry name" value="QVR"/>
    <property type="match status" value="1"/>
</dbReference>
<evidence type="ECO:0000256" key="6">
    <source>
        <dbReference type="ARBA" id="ARBA00023136"/>
    </source>
</evidence>
<dbReference type="GO" id="GO:0032222">
    <property type="term" value="P:regulation of synaptic transmission, cholinergic"/>
    <property type="evidence" value="ECO:0007669"/>
    <property type="project" value="InterPro"/>
</dbReference>
<organism evidence="10 11">
    <name type="scientific">Habropoda laboriosa</name>
    <dbReference type="NCBI Taxonomy" id="597456"/>
    <lineage>
        <taxon>Eukaryota</taxon>
        <taxon>Metazoa</taxon>
        <taxon>Ecdysozoa</taxon>
        <taxon>Arthropoda</taxon>
        <taxon>Hexapoda</taxon>
        <taxon>Insecta</taxon>
        <taxon>Pterygota</taxon>
        <taxon>Neoptera</taxon>
        <taxon>Endopterygota</taxon>
        <taxon>Hymenoptera</taxon>
        <taxon>Apocrita</taxon>
        <taxon>Aculeata</taxon>
        <taxon>Apoidea</taxon>
        <taxon>Anthophila</taxon>
        <taxon>Apidae</taxon>
        <taxon>Habropoda</taxon>
    </lineage>
</organism>
<evidence type="ECO:0000313" key="10">
    <source>
        <dbReference type="EMBL" id="KOC64890.1"/>
    </source>
</evidence>
<evidence type="ECO:0000256" key="3">
    <source>
        <dbReference type="ARBA" id="ARBA00022692"/>
    </source>
</evidence>
<dbReference type="PROSITE" id="PS50835">
    <property type="entry name" value="IG_LIKE"/>
    <property type="match status" value="1"/>
</dbReference>
<name>A0A0L7R1Z7_9HYME</name>
<keyword evidence="5" id="KW-1133">Transmembrane helix</keyword>
<comment type="subcellular location">
    <subcellularLocation>
        <location evidence="1">Membrane</location>
        <topology evidence="1">Single-pass type I membrane protein</topology>
    </subcellularLocation>
</comment>
<keyword evidence="4 8" id="KW-0732">Signal</keyword>
<sequence>MLQINFLWLLMISSVSMDNLISIDQSVAPTKYCRNKERLITSEENDEYLLIGAEVDTIVVMECRFCNEKKEGETKIWYYQDRYRENVEKEIELGMDNNISYNRIYTTPDLSLVVKDFAVTDAGIYLCHGAEGQEAENKFNYRIEPVFKEHGVLYTEQGNLTEWEKYREVYLASVTTRFAVSQMSELAEIREVGITLQVISEWAPWSLCEHCVRNRGYKTSLGNCRLKRHVNMTIANKSDSSIVKFFRKSPSLPCKSILLEEEFPAISTAVRHLPEYILKEPCKKCPRVKKKKSGKFKYVKRFVLAEGAYLTVICPESTKDTQVSWKKDSITLEKGVRRSFRKLDPEARVIVDAFGLLYLIDVSAHEEGNYTCYIDNIGMMQLKVIVILKARLLTQGLLRRCVNCRSRGDLGSCKDPFTMNSTAIEMEKGVDAVPCASGWCGKIIERHGLNNEYGTATQRLCFQRGPDDGEERCAYTVWNYKKVYMCLCLGDLCNGSTRPAISNGLIFTMFCVLLRWFV</sequence>
<accession>A0A0L7R1Z7</accession>
<dbReference type="InterPro" id="IPR031424">
    <property type="entry name" value="QVR-like"/>
</dbReference>
<dbReference type="Proteomes" id="UP000053825">
    <property type="component" value="Unassembled WGS sequence"/>
</dbReference>
<evidence type="ECO:0000256" key="2">
    <source>
        <dbReference type="ARBA" id="ARBA00008727"/>
    </source>
</evidence>
<dbReference type="OrthoDB" id="9988013at2759"/>
<dbReference type="GO" id="GO:0016020">
    <property type="term" value="C:membrane"/>
    <property type="evidence" value="ECO:0007669"/>
    <property type="project" value="UniProtKB-SubCell"/>
</dbReference>
<protein>
    <recommendedName>
        <fullName evidence="9">Ig-like domain-containing protein</fullName>
    </recommendedName>
</protein>
<evidence type="ECO:0000256" key="1">
    <source>
        <dbReference type="ARBA" id="ARBA00004479"/>
    </source>
</evidence>
<reference evidence="10 11" key="1">
    <citation type="submission" date="2015-07" db="EMBL/GenBank/DDBJ databases">
        <title>The genome of Habropoda laboriosa.</title>
        <authorList>
            <person name="Pan H."/>
            <person name="Kapheim K."/>
        </authorList>
    </citation>
    <scope>NUCLEOTIDE SEQUENCE [LARGE SCALE GENOMIC DNA]</scope>
    <source>
        <strain evidence="10">0110345459</strain>
    </source>
</reference>
<evidence type="ECO:0000313" key="11">
    <source>
        <dbReference type="Proteomes" id="UP000053825"/>
    </source>
</evidence>
<evidence type="ECO:0000256" key="5">
    <source>
        <dbReference type="ARBA" id="ARBA00022989"/>
    </source>
</evidence>